<reference evidence="5" key="2">
    <citation type="submission" date="2012-08" db="EMBL/GenBank/DDBJ databases">
        <title>Genome sequence of Kazachstania naganishii.</title>
        <authorList>
            <person name="Gordon J.L."/>
            <person name="Armisen D."/>
            <person name="Proux-Wera E."/>
            <person name="OhEigeartaigh S.S."/>
            <person name="Byrne K.P."/>
            <person name="Wolfe K.H."/>
        </authorList>
    </citation>
    <scope>NUCLEOTIDE SEQUENCE [LARGE SCALE GENOMIC DNA]</scope>
    <source>
        <strain evidence="5">ATCC MYA-139 / BCRC 22969 / CBS 8797 / CCRC 22969 / KCTC 17520 / NBRC 10181 / NCYC 3082</strain>
    </source>
</reference>
<evidence type="ECO:0000313" key="4">
    <source>
        <dbReference type="EMBL" id="CCK71716.1"/>
    </source>
</evidence>
<evidence type="ECO:0000259" key="2">
    <source>
        <dbReference type="PROSITE" id="PS50157"/>
    </source>
</evidence>
<dbReference type="SUPFAM" id="SSF57667">
    <property type="entry name" value="beta-beta-alpha zinc fingers"/>
    <property type="match status" value="1"/>
</dbReference>
<gene>
    <name evidence="4" type="primary">KNAG0H03010</name>
    <name evidence="4" type="ordered locus">KNAG_0H03010</name>
</gene>
<dbReference type="GO" id="GO:0032454">
    <property type="term" value="F:histone H3K9 demethylase activity"/>
    <property type="evidence" value="ECO:0007669"/>
    <property type="project" value="TreeGrafter"/>
</dbReference>
<dbReference type="GO" id="GO:0005634">
    <property type="term" value="C:nucleus"/>
    <property type="evidence" value="ECO:0007669"/>
    <property type="project" value="TreeGrafter"/>
</dbReference>
<keyword evidence="1" id="KW-0863">Zinc-finger</keyword>
<dbReference type="RefSeq" id="XP_022465961.1">
    <property type="nucleotide sequence ID" value="XM_022609579.1"/>
</dbReference>
<dbReference type="STRING" id="1071383.J7S9U5"/>
<dbReference type="SMART" id="SM00355">
    <property type="entry name" value="ZnF_C2H2"/>
    <property type="match status" value="2"/>
</dbReference>
<dbReference type="OrthoDB" id="9547406at2759"/>
<protein>
    <recommendedName>
        <fullName evidence="6">C2H2-type domain-containing protein</fullName>
    </recommendedName>
</protein>
<dbReference type="eggNOG" id="KOG1721">
    <property type="taxonomic scope" value="Eukaryota"/>
</dbReference>
<dbReference type="Gene3D" id="3.30.160.60">
    <property type="entry name" value="Classic Zinc Finger"/>
    <property type="match status" value="1"/>
</dbReference>
<organism evidence="4 5">
    <name type="scientific">Huiozyma naganishii (strain ATCC MYA-139 / BCRC 22969 / CBS 8797 / KCTC 17520 / NBRC 10181 / NCYC 3082 / Yp74L-3)</name>
    <name type="common">Yeast</name>
    <name type="synonym">Kazachstania naganishii</name>
    <dbReference type="NCBI Taxonomy" id="1071383"/>
    <lineage>
        <taxon>Eukaryota</taxon>
        <taxon>Fungi</taxon>
        <taxon>Dikarya</taxon>
        <taxon>Ascomycota</taxon>
        <taxon>Saccharomycotina</taxon>
        <taxon>Saccharomycetes</taxon>
        <taxon>Saccharomycetales</taxon>
        <taxon>Saccharomycetaceae</taxon>
        <taxon>Huiozyma</taxon>
    </lineage>
</organism>
<dbReference type="Pfam" id="PF00096">
    <property type="entry name" value="zf-C2H2"/>
    <property type="match status" value="1"/>
</dbReference>
<dbReference type="KEGG" id="kng:KNAG_0H03010"/>
<keyword evidence="5" id="KW-1185">Reference proteome</keyword>
<dbReference type="PANTHER" id="PTHR10694">
    <property type="entry name" value="LYSINE-SPECIFIC DEMETHYLASE"/>
    <property type="match status" value="1"/>
</dbReference>
<evidence type="ECO:0000313" key="5">
    <source>
        <dbReference type="Proteomes" id="UP000006310"/>
    </source>
</evidence>
<evidence type="ECO:0000259" key="3">
    <source>
        <dbReference type="PROSITE" id="PS51183"/>
    </source>
</evidence>
<dbReference type="PROSITE" id="PS51183">
    <property type="entry name" value="JMJN"/>
    <property type="match status" value="1"/>
</dbReference>
<evidence type="ECO:0008006" key="6">
    <source>
        <dbReference type="Google" id="ProtNLM"/>
    </source>
</evidence>
<dbReference type="eggNOG" id="KOG0958">
    <property type="taxonomic scope" value="Eukaryota"/>
</dbReference>
<dbReference type="GO" id="GO:0010468">
    <property type="term" value="P:regulation of gene expression"/>
    <property type="evidence" value="ECO:0007669"/>
    <property type="project" value="TreeGrafter"/>
</dbReference>
<dbReference type="InterPro" id="IPR003347">
    <property type="entry name" value="JmjC_dom"/>
</dbReference>
<dbReference type="Gene3D" id="2.60.120.650">
    <property type="entry name" value="Cupin"/>
    <property type="match status" value="2"/>
</dbReference>
<dbReference type="Proteomes" id="UP000006310">
    <property type="component" value="Chromosome 8"/>
</dbReference>
<dbReference type="InterPro" id="IPR003349">
    <property type="entry name" value="JmjN"/>
</dbReference>
<dbReference type="GO" id="GO:0051864">
    <property type="term" value="F:histone H3K36 demethylase activity"/>
    <property type="evidence" value="ECO:0007669"/>
    <property type="project" value="TreeGrafter"/>
</dbReference>
<dbReference type="EMBL" id="HE978321">
    <property type="protein sequence ID" value="CCK71716.1"/>
    <property type="molecule type" value="Genomic_DNA"/>
</dbReference>
<keyword evidence="1" id="KW-0862">Zinc</keyword>
<keyword evidence="1" id="KW-0479">Metal-binding</keyword>
<dbReference type="GeneID" id="34527448"/>
<feature type="domain" description="C2H2-type" evidence="2">
    <location>
        <begin position="725"/>
        <end position="753"/>
    </location>
</feature>
<name>J7S9U5_HUIN7</name>
<proteinExistence type="predicted"/>
<dbReference type="Pfam" id="PF02373">
    <property type="entry name" value="JmjC"/>
    <property type="match status" value="1"/>
</dbReference>
<feature type="domain" description="C2H2-type" evidence="2">
    <location>
        <begin position="754"/>
        <end position="784"/>
    </location>
</feature>
<accession>J7S9U5</accession>
<dbReference type="HOGENOM" id="CLU_008557_0_0_1"/>
<dbReference type="GO" id="GO:0000785">
    <property type="term" value="C:chromatin"/>
    <property type="evidence" value="ECO:0007669"/>
    <property type="project" value="TreeGrafter"/>
</dbReference>
<reference evidence="4 5" key="1">
    <citation type="journal article" date="2011" name="Proc. Natl. Acad. Sci. U.S.A.">
        <title>Evolutionary erosion of yeast sex chromosomes by mating-type switching accidents.</title>
        <authorList>
            <person name="Gordon J.L."/>
            <person name="Armisen D."/>
            <person name="Proux-Wera E."/>
            <person name="Oheigeartaigh S.S."/>
            <person name="Byrne K.P."/>
            <person name="Wolfe K.H."/>
        </authorList>
    </citation>
    <scope>NUCLEOTIDE SEQUENCE [LARGE SCALE GENOMIC DNA]</scope>
    <source>
        <strain evidence="5">ATCC MYA-139 / BCRC 22969 / CBS 8797 / CCRC 22969 / KCTC 17520 / NBRC 10181 / NCYC 3082</strain>
    </source>
</reference>
<feature type="domain" description="JmjN" evidence="3">
    <location>
        <begin position="15"/>
        <end position="58"/>
    </location>
</feature>
<dbReference type="AlphaFoldDB" id="J7S9U5"/>
<sequence>MVETTETSHSDVADVLVLKPSVLEMENLQEYLFNVAPKQLWDTAGVFKIVPPDEWVLGNMQKQTPELTRVLTRGNELQVKQLQVRQDGSVPLEDYEIFVFEEADVDKNGAEALASQFGVGAPENTEVEYWEALTQPQASVMWREEKYTAKEVDECKLNACGVGQIVEGAALLNDWKSTNVWNSVPDLQLEYVHRGAPKQWYVIDRQDNARFSEFVLKKIPNIEERDKTTDCFGGSLFMIWPETLVKENIRFKKFVQREGELVGIVPDTFFSGFTYGFNVTERTHSHLDHSVRDTGVPPLPEGQEDKSFNFHTELNNDSAHRGGEEADNDANTPAKDIILSVSAVKQSNKTPIGGNTFLNINDSISGLSTPFLSKMMEGSNGFETTLDDSSSSLRKKMFSPKLPNFDSNLTTAEDKKVLHTSFMANGTLNSDTPIMQKGMSNNTSSNTVNNYNGSNTSVNPTSLHSSNVPSAVLEDNDDNMLGFTLQSMADSDLTSSKLNLPPLLSPINDSAAFNQSDPPTGPDLMDNQNMVGGNGYNNYTPNMPPGSTHNMKGCKSITKDSFPNSFLYRSSPLTNECAPVVPNLSSLGKTGMSPTAMLFSLSREDSKSPITFPNEYKSLQYSTNDNSSSSRFMYSLNSGSEIEPMATELYPLPSLTVGGYPPIYSSLRGKPNFEANIRPEYHHSGGISKPRITTMPVMLQKAMVSNSPSKFSPEEIIISPQGKTYICVDCKRTFSSGHHLTRHKKSVHSFEKPHSCPKCGKKFKRRDHVLQHLNKKIPCTQEGG</sequence>
<dbReference type="PROSITE" id="PS50157">
    <property type="entry name" value="ZINC_FINGER_C2H2_2"/>
    <property type="match status" value="2"/>
</dbReference>
<evidence type="ECO:0000256" key="1">
    <source>
        <dbReference type="PROSITE-ProRule" id="PRU00042"/>
    </source>
</evidence>
<dbReference type="PROSITE" id="PS00028">
    <property type="entry name" value="ZINC_FINGER_C2H2_1"/>
    <property type="match status" value="1"/>
</dbReference>
<dbReference type="PANTHER" id="PTHR10694:SF7">
    <property type="entry name" value="[HISTONE H3]-TRIMETHYL-L-LYSINE(9) DEMETHYLASE"/>
    <property type="match status" value="1"/>
</dbReference>
<dbReference type="GO" id="GO:0008270">
    <property type="term" value="F:zinc ion binding"/>
    <property type="evidence" value="ECO:0007669"/>
    <property type="project" value="UniProtKB-KW"/>
</dbReference>
<dbReference type="InterPro" id="IPR013087">
    <property type="entry name" value="Znf_C2H2_type"/>
</dbReference>
<dbReference type="InterPro" id="IPR036236">
    <property type="entry name" value="Znf_C2H2_sf"/>
</dbReference>